<dbReference type="InterPro" id="IPR001117">
    <property type="entry name" value="Cu-oxidase_2nd"/>
</dbReference>
<dbReference type="PANTHER" id="PTHR48461:SF1">
    <property type="entry name" value="MULTICOPPER OXIDASE LPR1-LIKE"/>
    <property type="match status" value="1"/>
</dbReference>
<dbReference type="InterPro" id="IPR002355">
    <property type="entry name" value="Cu_oxidase_Cu_BS"/>
</dbReference>
<dbReference type="Pfam" id="PF07732">
    <property type="entry name" value="Cu-oxidase_3"/>
    <property type="match status" value="1"/>
</dbReference>
<dbReference type="GO" id="GO:0016491">
    <property type="term" value="F:oxidoreductase activity"/>
    <property type="evidence" value="ECO:0007669"/>
    <property type="project" value="UniProtKB-KW"/>
</dbReference>
<feature type="chain" id="PRO_5043350538" description="Laccase" evidence="12">
    <location>
        <begin position="26"/>
        <end position="591"/>
    </location>
</feature>
<evidence type="ECO:0000256" key="4">
    <source>
        <dbReference type="ARBA" id="ARBA00022723"/>
    </source>
</evidence>
<organism evidence="16 17">
    <name type="scientific">Acorus gramineus</name>
    <name type="common">Dwarf sweet flag</name>
    <dbReference type="NCBI Taxonomy" id="55184"/>
    <lineage>
        <taxon>Eukaryota</taxon>
        <taxon>Viridiplantae</taxon>
        <taxon>Streptophyta</taxon>
        <taxon>Embryophyta</taxon>
        <taxon>Tracheophyta</taxon>
        <taxon>Spermatophyta</taxon>
        <taxon>Magnoliopsida</taxon>
        <taxon>Liliopsida</taxon>
        <taxon>Acoraceae</taxon>
        <taxon>Acorus</taxon>
    </lineage>
</organism>
<name>A0AAV9B0A0_ACOGR</name>
<evidence type="ECO:0000259" key="14">
    <source>
        <dbReference type="Pfam" id="PF07731"/>
    </source>
</evidence>
<comment type="caution">
    <text evidence="16">The sequence shown here is derived from an EMBL/GenBank/DDBJ whole genome shotgun (WGS) entry which is preliminary data.</text>
</comment>
<dbReference type="PROSITE" id="PS00080">
    <property type="entry name" value="MULTICOPPER_OXIDASE2"/>
    <property type="match status" value="1"/>
</dbReference>
<keyword evidence="5 12" id="KW-0732">Signal</keyword>
<evidence type="ECO:0000256" key="7">
    <source>
        <dbReference type="ARBA" id="ARBA00023002"/>
    </source>
</evidence>
<dbReference type="Gene3D" id="2.60.40.420">
    <property type="entry name" value="Cupredoxins - blue copper proteins"/>
    <property type="match status" value="3"/>
</dbReference>
<dbReference type="Pfam" id="PF00394">
    <property type="entry name" value="Cu-oxidase"/>
    <property type="match status" value="1"/>
</dbReference>
<dbReference type="SUPFAM" id="SSF49503">
    <property type="entry name" value="Cupredoxins"/>
    <property type="match status" value="3"/>
</dbReference>
<keyword evidence="6" id="KW-0256">Endoplasmic reticulum</keyword>
<feature type="signal peptide" evidence="12">
    <location>
        <begin position="1"/>
        <end position="25"/>
    </location>
</feature>
<evidence type="ECO:0000313" key="16">
    <source>
        <dbReference type="EMBL" id="KAK1269855.1"/>
    </source>
</evidence>
<dbReference type="CDD" id="cd13868">
    <property type="entry name" value="CuRO_2_CotA_like"/>
    <property type="match status" value="1"/>
</dbReference>
<evidence type="ECO:0000256" key="12">
    <source>
        <dbReference type="SAM" id="SignalP"/>
    </source>
</evidence>
<protein>
    <recommendedName>
        <fullName evidence="18">Laccase</fullName>
    </recommendedName>
</protein>
<evidence type="ECO:0000256" key="11">
    <source>
        <dbReference type="ARBA" id="ARBA00037077"/>
    </source>
</evidence>
<dbReference type="InterPro" id="IPR052152">
    <property type="entry name" value="LPR1/LPR2"/>
</dbReference>
<keyword evidence="10" id="KW-0325">Glycoprotein</keyword>
<evidence type="ECO:0000313" key="17">
    <source>
        <dbReference type="Proteomes" id="UP001179952"/>
    </source>
</evidence>
<evidence type="ECO:0000256" key="2">
    <source>
        <dbReference type="ARBA" id="ARBA00004406"/>
    </source>
</evidence>
<reference evidence="16" key="1">
    <citation type="journal article" date="2023" name="Nat. Commun.">
        <title>Diploid and tetraploid genomes of Acorus and the evolution of monocots.</title>
        <authorList>
            <person name="Ma L."/>
            <person name="Liu K.W."/>
            <person name="Li Z."/>
            <person name="Hsiao Y.Y."/>
            <person name="Qi Y."/>
            <person name="Fu T."/>
            <person name="Tang G.D."/>
            <person name="Zhang D."/>
            <person name="Sun W.H."/>
            <person name="Liu D.K."/>
            <person name="Li Y."/>
            <person name="Chen G.Z."/>
            <person name="Liu X.D."/>
            <person name="Liao X.Y."/>
            <person name="Jiang Y.T."/>
            <person name="Yu X."/>
            <person name="Hao Y."/>
            <person name="Huang J."/>
            <person name="Zhao X.W."/>
            <person name="Ke S."/>
            <person name="Chen Y.Y."/>
            <person name="Wu W.L."/>
            <person name="Hsu J.L."/>
            <person name="Lin Y.F."/>
            <person name="Huang M.D."/>
            <person name="Li C.Y."/>
            <person name="Huang L."/>
            <person name="Wang Z.W."/>
            <person name="Zhao X."/>
            <person name="Zhong W.Y."/>
            <person name="Peng D.H."/>
            <person name="Ahmad S."/>
            <person name="Lan S."/>
            <person name="Zhang J.S."/>
            <person name="Tsai W.C."/>
            <person name="Van de Peer Y."/>
            <person name="Liu Z.J."/>
        </authorList>
    </citation>
    <scope>NUCLEOTIDE SEQUENCE</scope>
    <source>
        <strain evidence="16">SCP</strain>
    </source>
</reference>
<dbReference type="GO" id="GO:0005789">
    <property type="term" value="C:endoplasmic reticulum membrane"/>
    <property type="evidence" value="ECO:0007669"/>
    <property type="project" value="UniProtKB-SubCell"/>
</dbReference>
<keyword evidence="7" id="KW-0560">Oxidoreductase</keyword>
<dbReference type="AlphaFoldDB" id="A0AAV9B0A0"/>
<keyword evidence="4" id="KW-0479">Metal-binding</keyword>
<evidence type="ECO:0000259" key="13">
    <source>
        <dbReference type="Pfam" id="PF00394"/>
    </source>
</evidence>
<evidence type="ECO:0008006" key="18">
    <source>
        <dbReference type="Google" id="ProtNLM"/>
    </source>
</evidence>
<keyword evidence="9" id="KW-0472">Membrane</keyword>
<dbReference type="InterPro" id="IPR011707">
    <property type="entry name" value="Cu-oxidase-like_N"/>
</dbReference>
<evidence type="ECO:0000256" key="5">
    <source>
        <dbReference type="ARBA" id="ARBA00022729"/>
    </source>
</evidence>
<dbReference type="CDD" id="cd13844">
    <property type="entry name" value="CuRO_1_BOD_CotA_like"/>
    <property type="match status" value="1"/>
</dbReference>
<evidence type="ECO:0000256" key="1">
    <source>
        <dbReference type="ARBA" id="ARBA00001935"/>
    </source>
</evidence>
<dbReference type="PANTHER" id="PTHR48461">
    <property type="entry name" value="MULTICOPPER OXIDASE LPR1-LIKE"/>
    <property type="match status" value="1"/>
</dbReference>
<dbReference type="GO" id="GO:0016036">
    <property type="term" value="P:cellular response to phosphate starvation"/>
    <property type="evidence" value="ECO:0007669"/>
    <property type="project" value="InterPro"/>
</dbReference>
<dbReference type="Proteomes" id="UP001179952">
    <property type="component" value="Unassembled WGS sequence"/>
</dbReference>
<comment type="similarity">
    <text evidence="3">Belongs to the multicopper oxidase family.</text>
</comment>
<sequence length="591" mass="65560">MGRTQLTMLRLIVVVLVLVFTSACAKLFAPPPVADADLQRIAGTLEMFVDELPHMPKINGYTVGVDGTNNPKHLTIGMYQKKWKFHRDIPASNVFVYGTCRDSATFPGPTIEAIKDVTTYITWLNHLPLTHILPWDPTVPTATPTIGGVPTVVHLHGGVHEPASDGSAFAWFTNHFRERGPFWSRSTYTYTNVQHAGNLWYHDHALGLTRENLLAGLLGMYVIRDPALEAPLNLPSGVEFDRHLVIADRSFYSDGSIFMNSTGNVPYIHPQWQPEYFGEVMTVNGKAWPFLAVQRRKYRFRLINVSNARYLHLNFSNGLTFTVIGSDTSYLPAPIVTPTLLLSPAEIFDVIVDFNTTTTSETILQNDAPYPYPTGTPAGPLHQTIMKFSISTNQPITPDTSTIPTTLIPYPTSLSPTLTRYITMYEYLTPSNQSTHLSINGLRLEDPATETPVTGSTELWEVINLTGDDHPLHLHLAMFQATKTVALVDPDVFVACMNVSNDAVACNITGHATGSVTKVPEHEKAWKNVVKIAPMSMTTVIVKFNLVEGDKPYPFDATGKPDYVYHCHILDHEDNAMIRPLKLVAPLLSAE</sequence>
<keyword evidence="17" id="KW-1185">Reference proteome</keyword>
<evidence type="ECO:0000256" key="9">
    <source>
        <dbReference type="ARBA" id="ARBA00023136"/>
    </source>
</evidence>
<feature type="domain" description="Plastocyanin-like" evidence="14">
    <location>
        <begin position="440"/>
        <end position="580"/>
    </location>
</feature>
<evidence type="ECO:0000256" key="6">
    <source>
        <dbReference type="ARBA" id="ARBA00022824"/>
    </source>
</evidence>
<dbReference type="InterPro" id="IPR011706">
    <property type="entry name" value="Cu-oxidase_C"/>
</dbReference>
<dbReference type="EMBL" id="JAUJYN010000006">
    <property type="protein sequence ID" value="KAK1269855.1"/>
    <property type="molecule type" value="Genomic_DNA"/>
</dbReference>
<evidence type="ECO:0000259" key="15">
    <source>
        <dbReference type="Pfam" id="PF07732"/>
    </source>
</evidence>
<gene>
    <name evidence="16" type="ORF">QJS04_geneDACA017644</name>
</gene>
<dbReference type="Pfam" id="PF07731">
    <property type="entry name" value="Cu-oxidase_2"/>
    <property type="match status" value="1"/>
</dbReference>
<feature type="domain" description="Plastocyanin-like" evidence="15">
    <location>
        <begin position="150"/>
        <end position="226"/>
    </location>
</feature>
<evidence type="ECO:0000256" key="8">
    <source>
        <dbReference type="ARBA" id="ARBA00023008"/>
    </source>
</evidence>
<reference evidence="16" key="2">
    <citation type="submission" date="2023-06" db="EMBL/GenBank/DDBJ databases">
        <authorList>
            <person name="Ma L."/>
            <person name="Liu K.-W."/>
            <person name="Li Z."/>
            <person name="Hsiao Y.-Y."/>
            <person name="Qi Y."/>
            <person name="Fu T."/>
            <person name="Tang G."/>
            <person name="Zhang D."/>
            <person name="Sun W.-H."/>
            <person name="Liu D.-K."/>
            <person name="Li Y."/>
            <person name="Chen G.-Z."/>
            <person name="Liu X.-D."/>
            <person name="Liao X.-Y."/>
            <person name="Jiang Y.-T."/>
            <person name="Yu X."/>
            <person name="Hao Y."/>
            <person name="Huang J."/>
            <person name="Zhao X.-W."/>
            <person name="Ke S."/>
            <person name="Chen Y.-Y."/>
            <person name="Wu W.-L."/>
            <person name="Hsu J.-L."/>
            <person name="Lin Y.-F."/>
            <person name="Huang M.-D."/>
            <person name="Li C.-Y."/>
            <person name="Huang L."/>
            <person name="Wang Z.-W."/>
            <person name="Zhao X."/>
            <person name="Zhong W.-Y."/>
            <person name="Peng D.-H."/>
            <person name="Ahmad S."/>
            <person name="Lan S."/>
            <person name="Zhang J.-S."/>
            <person name="Tsai W.-C."/>
            <person name="Van De Peer Y."/>
            <person name="Liu Z.-J."/>
        </authorList>
    </citation>
    <scope>NUCLEOTIDE SEQUENCE</scope>
    <source>
        <strain evidence="16">SCP</strain>
        <tissue evidence="16">Leaves</tissue>
    </source>
</reference>
<proteinExistence type="inferred from homology"/>
<comment type="function">
    <text evidence="11">Multicopper oxidase that may play a role in the maintenance of inorganic phosphate homeostasis.</text>
</comment>
<dbReference type="InterPro" id="IPR008972">
    <property type="entry name" value="Cupredoxin"/>
</dbReference>
<accession>A0AAV9B0A0</accession>
<comment type="subcellular location">
    <subcellularLocation>
        <location evidence="2">Endoplasmic reticulum membrane</location>
        <topology evidence="2">Peripheral membrane protein</topology>
    </subcellularLocation>
</comment>
<feature type="domain" description="Plastocyanin-like" evidence="13">
    <location>
        <begin position="283"/>
        <end position="357"/>
    </location>
</feature>
<dbReference type="PROSITE" id="PS51257">
    <property type="entry name" value="PROKAR_LIPOPROTEIN"/>
    <property type="match status" value="1"/>
</dbReference>
<evidence type="ECO:0000256" key="10">
    <source>
        <dbReference type="ARBA" id="ARBA00023180"/>
    </source>
</evidence>
<comment type="cofactor">
    <cofactor evidence="1">
        <name>Cu cation</name>
        <dbReference type="ChEBI" id="CHEBI:23378"/>
    </cofactor>
</comment>
<evidence type="ECO:0000256" key="3">
    <source>
        <dbReference type="ARBA" id="ARBA00010609"/>
    </source>
</evidence>
<dbReference type="GO" id="GO:0005507">
    <property type="term" value="F:copper ion binding"/>
    <property type="evidence" value="ECO:0007669"/>
    <property type="project" value="InterPro"/>
</dbReference>
<keyword evidence="8" id="KW-0186">Copper</keyword>